<keyword evidence="5" id="KW-0255">Endonuclease</keyword>
<accession>A0A383AF24</accession>
<evidence type="ECO:0000256" key="4">
    <source>
        <dbReference type="ARBA" id="ARBA00022723"/>
    </source>
</evidence>
<keyword evidence="3" id="KW-0540">Nuclease</keyword>
<evidence type="ECO:0000256" key="1">
    <source>
        <dbReference type="ARBA" id="ARBA00001947"/>
    </source>
</evidence>
<evidence type="ECO:0000256" key="3">
    <source>
        <dbReference type="ARBA" id="ARBA00022722"/>
    </source>
</evidence>
<reference evidence="8" key="1">
    <citation type="submission" date="2018-05" db="EMBL/GenBank/DDBJ databases">
        <authorList>
            <person name="Lanie J.A."/>
            <person name="Ng W.-L."/>
            <person name="Kazmierczak K.M."/>
            <person name="Andrzejewski T.M."/>
            <person name="Davidsen T.M."/>
            <person name="Wayne K.J."/>
            <person name="Tettelin H."/>
            <person name="Glass J.I."/>
            <person name="Rusch D."/>
            <person name="Podicherti R."/>
            <person name="Tsui H.-C.T."/>
            <person name="Winkler M.E."/>
        </authorList>
    </citation>
    <scope>NUCLEOTIDE SEQUENCE</scope>
</reference>
<evidence type="ECO:0000256" key="7">
    <source>
        <dbReference type="ARBA" id="ARBA00022833"/>
    </source>
</evidence>
<sequence>MVHGLLHLVGYDHDTEAGFRFMESETDRLLGTVPMAASAERCSS</sequence>
<dbReference type="PROSITE" id="PS01306">
    <property type="entry name" value="UPF0054"/>
    <property type="match status" value="1"/>
</dbReference>
<evidence type="ECO:0008006" key="9">
    <source>
        <dbReference type="Google" id="ProtNLM"/>
    </source>
</evidence>
<organism evidence="8">
    <name type="scientific">marine metagenome</name>
    <dbReference type="NCBI Taxonomy" id="408172"/>
    <lineage>
        <taxon>unclassified sequences</taxon>
        <taxon>metagenomes</taxon>
        <taxon>ecological metagenomes</taxon>
    </lineage>
</organism>
<dbReference type="GO" id="GO:0004519">
    <property type="term" value="F:endonuclease activity"/>
    <property type="evidence" value="ECO:0007669"/>
    <property type="project" value="UniProtKB-KW"/>
</dbReference>
<evidence type="ECO:0000256" key="5">
    <source>
        <dbReference type="ARBA" id="ARBA00022759"/>
    </source>
</evidence>
<dbReference type="AlphaFoldDB" id="A0A383AF24"/>
<protein>
    <recommendedName>
        <fullName evidence="9">rRNA maturation RNase YbeY</fullName>
    </recommendedName>
</protein>
<keyword evidence="6" id="KW-0378">Hydrolase</keyword>
<dbReference type="InterPro" id="IPR020549">
    <property type="entry name" value="YbeY_CS"/>
</dbReference>
<dbReference type="Pfam" id="PF02130">
    <property type="entry name" value="YbeY"/>
    <property type="match status" value="1"/>
</dbReference>
<dbReference type="Gene3D" id="3.40.390.30">
    <property type="entry name" value="Metalloproteases ('zincins'), catalytic domain"/>
    <property type="match status" value="1"/>
</dbReference>
<dbReference type="GO" id="GO:0046872">
    <property type="term" value="F:metal ion binding"/>
    <property type="evidence" value="ECO:0007669"/>
    <property type="project" value="UniProtKB-KW"/>
</dbReference>
<proteinExistence type="inferred from homology"/>
<dbReference type="GO" id="GO:0006364">
    <property type="term" value="P:rRNA processing"/>
    <property type="evidence" value="ECO:0007669"/>
    <property type="project" value="InterPro"/>
</dbReference>
<dbReference type="InterPro" id="IPR023091">
    <property type="entry name" value="MetalPrtase_cat_dom_sf_prd"/>
</dbReference>
<comment type="similarity">
    <text evidence="2">Belongs to the endoribonuclease YbeY family.</text>
</comment>
<keyword evidence="7" id="KW-0862">Zinc</keyword>
<dbReference type="EMBL" id="UINC01191714">
    <property type="protein sequence ID" value="SVE06486.1"/>
    <property type="molecule type" value="Genomic_DNA"/>
</dbReference>
<evidence type="ECO:0000313" key="8">
    <source>
        <dbReference type="EMBL" id="SVE06486.1"/>
    </source>
</evidence>
<comment type="cofactor">
    <cofactor evidence="1">
        <name>Zn(2+)</name>
        <dbReference type="ChEBI" id="CHEBI:29105"/>
    </cofactor>
</comment>
<dbReference type="SUPFAM" id="SSF55486">
    <property type="entry name" value="Metalloproteases ('zincins'), catalytic domain"/>
    <property type="match status" value="1"/>
</dbReference>
<dbReference type="GO" id="GO:0004222">
    <property type="term" value="F:metalloendopeptidase activity"/>
    <property type="evidence" value="ECO:0007669"/>
    <property type="project" value="InterPro"/>
</dbReference>
<name>A0A383AF24_9ZZZZ</name>
<gene>
    <name evidence="8" type="ORF">METZ01_LOCUS459340</name>
</gene>
<dbReference type="InterPro" id="IPR002036">
    <property type="entry name" value="YbeY"/>
</dbReference>
<evidence type="ECO:0000256" key="6">
    <source>
        <dbReference type="ARBA" id="ARBA00022801"/>
    </source>
</evidence>
<keyword evidence="4" id="KW-0479">Metal-binding</keyword>
<evidence type="ECO:0000256" key="2">
    <source>
        <dbReference type="ARBA" id="ARBA00010875"/>
    </source>
</evidence>